<dbReference type="InterPro" id="IPR011050">
    <property type="entry name" value="Pectin_lyase_fold/virulence"/>
</dbReference>
<accession>A0AAE0JXR2</accession>
<evidence type="ECO:0000259" key="1">
    <source>
        <dbReference type="Pfam" id="PF12708"/>
    </source>
</evidence>
<reference evidence="2" key="1">
    <citation type="journal article" date="2023" name="Mol. Phylogenet. Evol.">
        <title>Genome-scale phylogeny and comparative genomics of the fungal order Sordariales.</title>
        <authorList>
            <person name="Hensen N."/>
            <person name="Bonometti L."/>
            <person name="Westerberg I."/>
            <person name="Brannstrom I.O."/>
            <person name="Guillou S."/>
            <person name="Cros-Aarteil S."/>
            <person name="Calhoun S."/>
            <person name="Haridas S."/>
            <person name="Kuo A."/>
            <person name="Mondo S."/>
            <person name="Pangilinan J."/>
            <person name="Riley R."/>
            <person name="LaButti K."/>
            <person name="Andreopoulos B."/>
            <person name="Lipzen A."/>
            <person name="Chen C."/>
            <person name="Yan M."/>
            <person name="Daum C."/>
            <person name="Ng V."/>
            <person name="Clum A."/>
            <person name="Steindorff A."/>
            <person name="Ohm R.A."/>
            <person name="Martin F."/>
            <person name="Silar P."/>
            <person name="Natvig D.O."/>
            <person name="Lalanne C."/>
            <person name="Gautier V."/>
            <person name="Ament-Velasquez S.L."/>
            <person name="Kruys A."/>
            <person name="Hutchinson M.I."/>
            <person name="Powell A.J."/>
            <person name="Barry K."/>
            <person name="Miller A.N."/>
            <person name="Grigoriev I.V."/>
            <person name="Debuchy R."/>
            <person name="Gladieux P."/>
            <person name="Hiltunen Thoren M."/>
            <person name="Johannesson H."/>
        </authorList>
    </citation>
    <scope>NUCLEOTIDE SEQUENCE</scope>
    <source>
        <strain evidence="2">CBS 232.78</strain>
    </source>
</reference>
<dbReference type="SUPFAM" id="SSF51126">
    <property type="entry name" value="Pectin lyase-like"/>
    <property type="match status" value="1"/>
</dbReference>
<gene>
    <name evidence="2" type="ORF">B0H63DRAFT_379267</name>
</gene>
<dbReference type="EMBL" id="JAULSW010000012">
    <property type="protein sequence ID" value="KAK3366366.1"/>
    <property type="molecule type" value="Genomic_DNA"/>
</dbReference>
<evidence type="ECO:0000313" key="3">
    <source>
        <dbReference type="Proteomes" id="UP001285441"/>
    </source>
</evidence>
<protein>
    <recommendedName>
        <fullName evidence="1">Rhamnogalacturonase A/B/Epimerase-like pectate lyase domain-containing protein</fullName>
    </recommendedName>
</protein>
<dbReference type="InterPro" id="IPR012334">
    <property type="entry name" value="Pectin_lyas_fold"/>
</dbReference>
<name>A0AAE0JXR2_9PEZI</name>
<proteinExistence type="predicted"/>
<dbReference type="Gene3D" id="2.160.20.10">
    <property type="entry name" value="Single-stranded right-handed beta-helix, Pectin lyase-like"/>
    <property type="match status" value="1"/>
</dbReference>
<organism evidence="2 3">
    <name type="scientific">Podospora didyma</name>
    <dbReference type="NCBI Taxonomy" id="330526"/>
    <lineage>
        <taxon>Eukaryota</taxon>
        <taxon>Fungi</taxon>
        <taxon>Dikarya</taxon>
        <taxon>Ascomycota</taxon>
        <taxon>Pezizomycotina</taxon>
        <taxon>Sordariomycetes</taxon>
        <taxon>Sordariomycetidae</taxon>
        <taxon>Sordariales</taxon>
        <taxon>Podosporaceae</taxon>
        <taxon>Podospora</taxon>
    </lineage>
</organism>
<dbReference type="Pfam" id="PF12708">
    <property type="entry name" value="Pect-lyase_RHGA_epim"/>
    <property type="match status" value="1"/>
</dbReference>
<dbReference type="Proteomes" id="UP001285441">
    <property type="component" value="Unassembled WGS sequence"/>
</dbReference>
<dbReference type="InterPro" id="IPR024535">
    <property type="entry name" value="RHGA/B-epi-like_pectate_lyase"/>
</dbReference>
<keyword evidence="3" id="KW-1185">Reference proteome</keyword>
<feature type="non-terminal residue" evidence="2">
    <location>
        <position position="1"/>
    </location>
</feature>
<comment type="caution">
    <text evidence="2">The sequence shown here is derived from an EMBL/GenBank/DDBJ whole genome shotgun (WGS) entry which is preliminary data.</text>
</comment>
<evidence type="ECO:0000313" key="2">
    <source>
        <dbReference type="EMBL" id="KAK3366366.1"/>
    </source>
</evidence>
<dbReference type="AlphaFoldDB" id="A0AAE0JXR2"/>
<sequence length="70" mass="7656">GVFVDDGNGGFISDLEFKGGVYGAYFNNRQFTARNLNFTDCRTAIFISTVQAMTLHGVDIRNCEVGVDIS</sequence>
<reference evidence="2" key="2">
    <citation type="submission" date="2023-06" db="EMBL/GenBank/DDBJ databases">
        <authorList>
            <consortium name="Lawrence Berkeley National Laboratory"/>
            <person name="Haridas S."/>
            <person name="Hensen N."/>
            <person name="Bonometti L."/>
            <person name="Westerberg I."/>
            <person name="Brannstrom I.O."/>
            <person name="Guillou S."/>
            <person name="Cros-Aarteil S."/>
            <person name="Calhoun S."/>
            <person name="Kuo A."/>
            <person name="Mondo S."/>
            <person name="Pangilinan J."/>
            <person name="Riley R."/>
            <person name="LaButti K."/>
            <person name="Andreopoulos B."/>
            <person name="Lipzen A."/>
            <person name="Chen C."/>
            <person name="Yanf M."/>
            <person name="Daum C."/>
            <person name="Ng V."/>
            <person name="Clum A."/>
            <person name="Steindorff A."/>
            <person name="Ohm R."/>
            <person name="Martin F."/>
            <person name="Silar P."/>
            <person name="Natvig D."/>
            <person name="Lalanne C."/>
            <person name="Gautier V."/>
            <person name="Ament-velasquez S.L."/>
            <person name="Kruys A."/>
            <person name="Hutchinson M.I."/>
            <person name="Powell A.J."/>
            <person name="Barry K."/>
            <person name="Miller A.N."/>
            <person name="Grigoriev I.V."/>
            <person name="Debuchy R."/>
            <person name="Gladieux P."/>
            <person name="Thoren M.H."/>
            <person name="Johannesson H."/>
        </authorList>
    </citation>
    <scope>NUCLEOTIDE SEQUENCE</scope>
    <source>
        <strain evidence="2">CBS 232.78</strain>
    </source>
</reference>
<feature type="non-terminal residue" evidence="2">
    <location>
        <position position="70"/>
    </location>
</feature>
<feature type="domain" description="Rhamnogalacturonase A/B/Epimerase-like pectate lyase" evidence="1">
    <location>
        <begin position="1"/>
        <end position="68"/>
    </location>
</feature>